<dbReference type="Gene3D" id="3.40.50.80">
    <property type="entry name" value="Nucleotide-binding domain of ferredoxin-NADP reductase (FNR) module"/>
    <property type="match status" value="1"/>
</dbReference>
<feature type="domain" description="FAD-binding FR-type" evidence="4">
    <location>
        <begin position="100"/>
        <end position="200"/>
    </location>
</feature>
<keyword evidence="5" id="KW-0614">Plasmid</keyword>
<dbReference type="SUPFAM" id="SSF52343">
    <property type="entry name" value="Ferredoxin reductase-like, C-terminal NADP-linked domain"/>
    <property type="match status" value="1"/>
</dbReference>
<dbReference type="InterPro" id="IPR001433">
    <property type="entry name" value="OxRdtase_FAD/NAD-bd"/>
</dbReference>
<feature type="domain" description="2Fe-2S ferredoxin-type" evidence="3">
    <location>
        <begin position="2"/>
        <end position="92"/>
    </location>
</feature>
<dbReference type="InterPro" id="IPR001041">
    <property type="entry name" value="2Fe-2S_ferredoxin-type"/>
</dbReference>
<dbReference type="CDD" id="cd06190">
    <property type="entry name" value="T4MO_e_transfer_like"/>
    <property type="match status" value="1"/>
</dbReference>
<dbReference type="PANTHER" id="PTHR47354">
    <property type="entry name" value="NADH OXIDOREDUCTASE HCR"/>
    <property type="match status" value="1"/>
</dbReference>
<dbReference type="AlphaFoldDB" id="B7XGF5"/>
<dbReference type="PRINTS" id="PR00410">
    <property type="entry name" value="PHEHYDRXLASE"/>
</dbReference>
<dbReference type="Pfam" id="PF00175">
    <property type="entry name" value="NAD_binding_1"/>
    <property type="match status" value="1"/>
</dbReference>
<dbReference type="InterPro" id="IPR008333">
    <property type="entry name" value="Cbr1-like_FAD-bd_dom"/>
</dbReference>
<reference evidence="5" key="6">
    <citation type="journal article" date="2010" name="Environ. Microbiol.">
        <title>Response of the Pseudomonas host chromosomal transcriptome to carriage of the IncP-7 plasmid pCAR1.</title>
        <authorList>
            <person name="Shintani M."/>
            <person name="Takahashi Y."/>
            <person name="Tokumaru H."/>
            <person name="Kadota K."/>
            <person name="Hara H."/>
            <person name="Miyakoshi M."/>
            <person name="Naito K."/>
            <person name="Yamane H."/>
            <person name="Nishida H."/>
            <person name="Nojiri H."/>
        </authorList>
    </citation>
    <scope>NUCLEOTIDE SEQUENCE</scope>
    <source>
        <strain evidence="5">CA10</strain>
        <plasmid evidence="5">pCAR1.2</plasmid>
    </source>
</reference>
<keyword evidence="1" id="KW-0479">Metal-binding</keyword>
<dbReference type="PROSITE" id="PS51085">
    <property type="entry name" value="2FE2S_FER_2"/>
    <property type="match status" value="1"/>
</dbReference>
<dbReference type="GO" id="GO:0051537">
    <property type="term" value="F:2 iron, 2 sulfur cluster binding"/>
    <property type="evidence" value="ECO:0007669"/>
    <property type="project" value="InterPro"/>
</dbReference>
<sequence>MYQLKIEGQAPGTCGSGKSLLVSALANGIGFPYECASGGCGVCKFELLEGNVQSMWPDAPGLSSRDREKGNRHLACQCVALSDLRIKVAVQDKYVPTIPISRMEAEVVEVRALTHDLLSVRLRTDGPANFLPGQFCLVEAEQLPGVVRAYSMANLKNPEGIWEFYIKRVPTGRFSPWLFENRKEGARLFLTGPMGTSFFRPGTGRKSLCIGGGAGLSYAAAIARASMRETDKPVKLFYGSRTPRDAVRWIDIDIDEDKLEVVQAVTEDTDSLWQGPTGFIHQVVDAALLETLPEYEIYLAGPPPMVDATVRMLLGKGVPRDQIHFDAFF</sequence>
<keyword evidence="1" id="KW-0408">Iron</keyword>
<dbReference type="Pfam" id="PF00111">
    <property type="entry name" value="Fer2"/>
    <property type="match status" value="1"/>
</dbReference>
<reference evidence="5" key="4">
    <citation type="journal article" date="2009" name="Biosci. Biotechnol. Biochem.">
        <title>The complete nucleotide sequence of pCAR2: pCAR2 and pCAR1 were structurally identical IncP-7 carbazole degradative plasmids.</title>
        <authorList>
            <person name="Takahashi Y."/>
            <person name="Shintani M."/>
            <person name="Yamane H."/>
            <person name="Nojiri H."/>
        </authorList>
    </citation>
    <scope>NUCLEOTIDE SEQUENCE</scope>
    <source>
        <strain evidence="5">CA10</strain>
        <plasmid evidence="5">pCAR1.2</plasmid>
    </source>
</reference>
<dbReference type="InterPro" id="IPR012675">
    <property type="entry name" value="Beta-grasp_dom_sf"/>
</dbReference>
<proteinExistence type="predicted"/>
<reference evidence="5" key="7">
    <citation type="journal article" date="2010" name="J. Bacteriol.">
        <title>Pmr, a histone-like protein H1 (H-NS) family protein encoded by the IncP-7 plasmid pCAR1, is a key global regulator that alters host function.</title>
        <authorList>
            <person name="Yun C.S."/>
            <person name="Suzuki C."/>
            <person name="Naito K."/>
            <person name="Takeda T."/>
            <person name="Takahashi Y."/>
            <person name="Sai F."/>
            <person name="Terabayashi T."/>
            <person name="Miyakoshi M."/>
            <person name="Shintani M."/>
            <person name="Nishida H."/>
            <person name="Yamane H."/>
            <person name="Nojiri H."/>
        </authorList>
    </citation>
    <scope>NUCLEOTIDE SEQUENCE</scope>
    <source>
        <strain evidence="5">CA10</strain>
        <plasmid evidence="5">pCAR1.2</plasmid>
    </source>
</reference>
<evidence type="ECO:0000259" key="3">
    <source>
        <dbReference type="PROSITE" id="PS51085"/>
    </source>
</evidence>
<dbReference type="SUPFAM" id="SSF63380">
    <property type="entry name" value="Riboflavin synthase domain-like"/>
    <property type="match status" value="1"/>
</dbReference>
<dbReference type="SMR" id="B7XGF5"/>
<protein>
    <submittedName>
        <fullName evidence="5">Ferredoxin reductase component of carbazole</fullName>
    </submittedName>
</protein>
<evidence type="ECO:0000256" key="2">
    <source>
        <dbReference type="ARBA" id="ARBA00034078"/>
    </source>
</evidence>
<name>B7XGF5_PSEPU</name>
<dbReference type="PROSITE" id="PS51384">
    <property type="entry name" value="FAD_FR"/>
    <property type="match status" value="1"/>
</dbReference>
<keyword evidence="1" id="KW-0411">Iron-sulfur</keyword>
<dbReference type="SUPFAM" id="SSF54292">
    <property type="entry name" value="2Fe-2S ferredoxin-like"/>
    <property type="match status" value="1"/>
</dbReference>
<dbReference type="InterPro" id="IPR017938">
    <property type="entry name" value="Riboflavin_synthase-like_b-brl"/>
</dbReference>
<reference evidence="5" key="1">
    <citation type="journal article" date="2005" name="Appl. Microbiol. Biotechnol.">
        <title>Large plasmid pCAR2 and class II transposon Tn4676 are functional mobile genetic elements to distribute the carbazole/dioxin-degradative car gene cluster in different bacteria.</title>
        <authorList>
            <person name="Shintani M."/>
            <person name="Yoshida T."/>
            <person name="Habe H."/>
            <person name="Omori T."/>
            <person name="Nojiri H."/>
        </authorList>
    </citation>
    <scope>NUCLEOTIDE SEQUENCE</scope>
    <source>
        <strain evidence="5">CA10</strain>
        <plasmid evidence="5">pCAR1.2</plasmid>
    </source>
</reference>
<geneLocation type="plasmid" evidence="5">
    <name>pCAR1.2</name>
</geneLocation>
<evidence type="ECO:0000256" key="1">
    <source>
        <dbReference type="ARBA" id="ARBA00023014"/>
    </source>
</evidence>
<comment type="cofactor">
    <cofactor evidence="2">
        <name>[2Fe-2S] cluster</name>
        <dbReference type="ChEBI" id="CHEBI:190135"/>
    </cofactor>
</comment>
<dbReference type="RefSeq" id="WP_011077884.1">
    <property type="nucleotide sequence ID" value="NC_011838.1"/>
</dbReference>
<dbReference type="CDD" id="cd00207">
    <property type="entry name" value="fer2"/>
    <property type="match status" value="1"/>
</dbReference>
<dbReference type="PANTHER" id="PTHR47354:SF5">
    <property type="entry name" value="PROTEIN RFBI"/>
    <property type="match status" value="1"/>
</dbReference>
<dbReference type="InterPro" id="IPR050415">
    <property type="entry name" value="MRET"/>
</dbReference>
<organism evidence="5">
    <name type="scientific">Pseudomonas putida</name>
    <name type="common">Arthrobacter siderocapsulatus</name>
    <dbReference type="NCBI Taxonomy" id="303"/>
    <lineage>
        <taxon>Bacteria</taxon>
        <taxon>Pseudomonadati</taxon>
        <taxon>Pseudomonadota</taxon>
        <taxon>Gammaproteobacteria</taxon>
        <taxon>Pseudomonadales</taxon>
        <taxon>Pseudomonadaceae</taxon>
        <taxon>Pseudomonas</taxon>
    </lineage>
</organism>
<dbReference type="InterPro" id="IPR036010">
    <property type="entry name" value="2Fe-2S_ferredoxin-like_sf"/>
</dbReference>
<dbReference type="Gene3D" id="3.10.20.30">
    <property type="match status" value="1"/>
</dbReference>
<evidence type="ECO:0000313" key="5">
    <source>
        <dbReference type="EMBL" id="BAH09963.1"/>
    </source>
</evidence>
<dbReference type="Gene3D" id="2.40.30.10">
    <property type="entry name" value="Translation factors"/>
    <property type="match status" value="1"/>
</dbReference>
<gene>
    <name evidence="5" type="primary">carAd</name>
</gene>
<reference evidence="5" key="2">
    <citation type="journal article" date="2005" name="Biotechnol. Lett.">
        <title>Recipient range of IncP-7 conjugative plasmid pCAR2 from Pseudomonas putida HS01 is broader than from other Pseudomonas strains.</title>
        <authorList>
            <person name="Shintani M."/>
            <person name="Habe H."/>
            <person name="Tsuda M."/>
            <person name="Omori T."/>
            <person name="Yamane H."/>
            <person name="Nojiri H."/>
        </authorList>
    </citation>
    <scope>NUCLEOTIDE SEQUENCE</scope>
    <source>
        <strain evidence="5">CA10</strain>
        <plasmid evidence="5">pCAR1.2</plasmid>
    </source>
</reference>
<dbReference type="InterPro" id="IPR006058">
    <property type="entry name" value="2Fe2S_fd_BS"/>
</dbReference>
<dbReference type="InterPro" id="IPR039261">
    <property type="entry name" value="FNR_nucleotide-bd"/>
</dbReference>
<dbReference type="Pfam" id="PF00970">
    <property type="entry name" value="FAD_binding_6"/>
    <property type="match status" value="1"/>
</dbReference>
<dbReference type="GO" id="GO:0016491">
    <property type="term" value="F:oxidoreductase activity"/>
    <property type="evidence" value="ECO:0007669"/>
    <property type="project" value="InterPro"/>
</dbReference>
<dbReference type="PROSITE" id="PS00197">
    <property type="entry name" value="2FE2S_FER_1"/>
    <property type="match status" value="1"/>
</dbReference>
<accession>B7XGF5</accession>
<reference evidence="5" key="5">
    <citation type="journal article" date="2009" name="BMC Genomics">
        <title>High-resolution mapping of plasmid transcriptomes in different host bacteria.</title>
        <authorList>
            <person name="Miyakoshi M."/>
            <person name="Nishida H."/>
            <person name="Shintani M."/>
            <person name="Yamane H."/>
            <person name="Nojiri H."/>
        </authorList>
    </citation>
    <scope>NUCLEOTIDE SEQUENCE</scope>
    <source>
        <strain evidence="5">CA10</strain>
        <plasmid evidence="5">pCAR1.2</plasmid>
    </source>
</reference>
<reference evidence="5" key="3">
    <citation type="journal article" date="2009" name="Appl. Environ. Microbiol.">
        <title>Carbazole-degradative IncP-7 plasmid pCAR1.2 is structurally unstable in Pseudomonas fluorescens Pf0-1, which accumulates catechol, the intermediate of the carbazole degradation pathway.</title>
        <authorList>
            <person name="Takahashi Y."/>
            <person name="Shintani M."/>
            <person name="Li L."/>
            <person name="Yamane H."/>
            <person name="Nojiri H."/>
        </authorList>
    </citation>
    <scope>NUCLEOTIDE SEQUENCE</scope>
    <source>
        <strain evidence="5">CA10</strain>
        <plasmid evidence="5">pCAR1.2</plasmid>
    </source>
</reference>
<dbReference type="EMBL" id="AB474758">
    <property type="protein sequence ID" value="BAH09963.1"/>
    <property type="molecule type" value="Genomic_DNA"/>
</dbReference>
<dbReference type="InterPro" id="IPR017927">
    <property type="entry name" value="FAD-bd_FR_type"/>
</dbReference>
<evidence type="ECO:0000259" key="4">
    <source>
        <dbReference type="PROSITE" id="PS51384"/>
    </source>
</evidence>